<dbReference type="VEuPathDB" id="FungiDB:I7I53_05960"/>
<evidence type="ECO:0000313" key="1">
    <source>
        <dbReference type="EMBL" id="QSS50810.1"/>
    </source>
</evidence>
<evidence type="ECO:0000313" key="2">
    <source>
        <dbReference type="Proteomes" id="UP000663419"/>
    </source>
</evidence>
<dbReference type="AlphaFoldDB" id="A0A8A1LB06"/>
<proteinExistence type="predicted"/>
<accession>A0A8A1LB06</accession>
<protein>
    <submittedName>
        <fullName evidence="1">Uncharacterized protein</fullName>
    </submittedName>
</protein>
<name>A0A8A1LB06_AJEC8</name>
<organism evidence="1 2">
    <name type="scientific">Ajellomyces capsulatus (strain H88)</name>
    <name type="common">Darling's disease fungus</name>
    <name type="synonym">Histoplasma capsulatum</name>
    <dbReference type="NCBI Taxonomy" id="544711"/>
    <lineage>
        <taxon>Eukaryota</taxon>
        <taxon>Fungi</taxon>
        <taxon>Dikarya</taxon>
        <taxon>Ascomycota</taxon>
        <taxon>Pezizomycotina</taxon>
        <taxon>Eurotiomycetes</taxon>
        <taxon>Eurotiomycetidae</taxon>
        <taxon>Onygenales</taxon>
        <taxon>Ajellomycetaceae</taxon>
        <taxon>Histoplasma</taxon>
    </lineage>
</organism>
<gene>
    <name evidence="1" type="ORF">I7I53_05960</name>
</gene>
<dbReference type="EMBL" id="CP069103">
    <property type="protein sequence ID" value="QSS50810.1"/>
    <property type="molecule type" value="Genomic_DNA"/>
</dbReference>
<reference evidence="1" key="1">
    <citation type="submission" date="2021-01" db="EMBL/GenBank/DDBJ databases">
        <title>Chromosome-level genome assembly of a human fungal pathogen reveals clustering of transcriptionally co-regulated genes.</title>
        <authorList>
            <person name="Voorhies M."/>
            <person name="Cohen S."/>
            <person name="Shea T.P."/>
            <person name="Petrus S."/>
            <person name="Munoz J.F."/>
            <person name="Poplawski S."/>
            <person name="Goldman W.E."/>
            <person name="Michael T."/>
            <person name="Cuomo C.A."/>
            <person name="Sil A."/>
            <person name="Beyhan S."/>
        </authorList>
    </citation>
    <scope>NUCLEOTIDE SEQUENCE</scope>
    <source>
        <strain evidence="1">H88</strain>
    </source>
</reference>
<sequence>MNYPSLLCAGARAAALGQTSQLKPQSWTLSTIHLSSHSSAFVTLSVVAVPRLWIVAWNP</sequence>
<dbReference type="Proteomes" id="UP000663419">
    <property type="component" value="Chromosome 2"/>
</dbReference>